<dbReference type="RefSeq" id="WP_087265004.1">
    <property type="nucleotide sequence ID" value="NZ_JBJGBV010000003.1"/>
</dbReference>
<reference evidence="1 2" key="1">
    <citation type="journal article" date="2017" name="Syst. Appl. Microbiol.">
        <title>Pseudomonas caspiana sp. nov., a citrus pathogen in the Pseudomonas syringae phylogenetic group.</title>
        <authorList>
            <person name="Busquets A."/>
            <person name="Gomila M."/>
            <person name="Beiki F."/>
            <person name="Mulet M."/>
            <person name="Rahimian H."/>
            <person name="Garcia-Valdes E."/>
            <person name="Lalucat J."/>
        </authorList>
    </citation>
    <scope>NUCLEOTIDE SEQUENCE [LARGE SCALE GENOMIC DNA]</scope>
    <source>
        <strain evidence="1 2">FBF102</strain>
    </source>
</reference>
<protein>
    <recommendedName>
        <fullName evidence="3">2OG-Fe(II) oxygenase</fullName>
    </recommendedName>
</protein>
<keyword evidence="2" id="KW-1185">Reference proteome</keyword>
<gene>
    <name evidence="1" type="ORF">AUC60_04970</name>
</gene>
<evidence type="ECO:0000313" key="2">
    <source>
        <dbReference type="Proteomes" id="UP000195440"/>
    </source>
</evidence>
<evidence type="ECO:0008006" key="3">
    <source>
        <dbReference type="Google" id="ProtNLM"/>
    </source>
</evidence>
<sequence length="271" mass="31553">MDSLVKEYAYRAIKSAQLVTAPFPHIYVEKVLPDDFYSELLLKLPPDDDYDVYPAPYEQRHFIQLSPSRTQKLTDAVSLFWKEFEAWIHSQEFLDVLVEKFGRRLKVNHKYREKDLVKNSVSEDDVRVSPRSLLVRDYQNFALGPHTDSESKFIVGAFYFPKDDTLRDFGTSIYVPKDPGVTSWSSPHMKHEDFHLVKTFENRPNTMLVFMKTDHSWHGVERKQHSNVGRDVLFWIPQIGAAAGAEIPLQLSKKWFSKPSFTDRVATKLNL</sequence>
<dbReference type="AlphaFoldDB" id="A0A1Y3P4N6"/>
<proteinExistence type="predicted"/>
<dbReference type="Proteomes" id="UP000195440">
    <property type="component" value="Unassembled WGS sequence"/>
</dbReference>
<evidence type="ECO:0000313" key="1">
    <source>
        <dbReference type="EMBL" id="OUM74749.1"/>
    </source>
</evidence>
<organism evidence="1 2">
    <name type="scientific">Pseudomonas caspiana</name>
    <dbReference type="NCBI Taxonomy" id="1451454"/>
    <lineage>
        <taxon>Bacteria</taxon>
        <taxon>Pseudomonadati</taxon>
        <taxon>Pseudomonadota</taxon>
        <taxon>Gammaproteobacteria</taxon>
        <taxon>Pseudomonadales</taxon>
        <taxon>Pseudomonadaceae</taxon>
        <taxon>Pseudomonas</taxon>
    </lineage>
</organism>
<name>A0A1Y3P4N6_9PSED</name>
<comment type="caution">
    <text evidence="1">The sequence shown here is derived from an EMBL/GenBank/DDBJ whole genome shotgun (WGS) entry which is preliminary data.</text>
</comment>
<accession>A0A1Y3P4N6</accession>
<dbReference type="OrthoDB" id="7157988at2"/>
<dbReference type="EMBL" id="LOHF01000003">
    <property type="protein sequence ID" value="OUM74749.1"/>
    <property type="molecule type" value="Genomic_DNA"/>
</dbReference>